<dbReference type="SMART" id="SM00220">
    <property type="entry name" value="S_TKc"/>
    <property type="match status" value="1"/>
</dbReference>
<evidence type="ECO:0000256" key="1">
    <source>
        <dbReference type="ARBA" id="ARBA00006529"/>
    </source>
</evidence>
<reference evidence="12 13" key="1">
    <citation type="submission" date="2024-04" db="EMBL/GenBank/DDBJ databases">
        <title>The reference genome of an endangered Asteraceae, Deinandra increscens subsp. villosa, native to the Central Coast of California.</title>
        <authorList>
            <person name="Guilliams M."/>
            <person name="Hasenstab-Lehman K."/>
            <person name="Meyer R."/>
            <person name="Mcevoy S."/>
        </authorList>
    </citation>
    <scope>NUCLEOTIDE SEQUENCE [LARGE SCALE GENOMIC DNA]</scope>
    <source>
        <tissue evidence="12">Leaf</tissue>
    </source>
</reference>
<evidence type="ECO:0000256" key="5">
    <source>
        <dbReference type="ARBA" id="ARBA00022777"/>
    </source>
</evidence>
<keyword evidence="4 9" id="KW-0547">Nucleotide-binding</keyword>
<evidence type="ECO:0000313" key="12">
    <source>
        <dbReference type="EMBL" id="KAK9064869.1"/>
    </source>
</evidence>
<dbReference type="GO" id="GO:0004709">
    <property type="term" value="F:MAP kinase kinase kinase activity"/>
    <property type="evidence" value="ECO:0007669"/>
    <property type="project" value="UniProtKB-EC"/>
</dbReference>
<feature type="binding site" evidence="9">
    <location>
        <position position="318"/>
    </location>
    <ligand>
        <name>ATP</name>
        <dbReference type="ChEBI" id="CHEBI:30616"/>
    </ligand>
</feature>
<accession>A0AAP0D4Y6</accession>
<organism evidence="12 13">
    <name type="scientific">Deinandra increscens subsp. villosa</name>
    <dbReference type="NCBI Taxonomy" id="3103831"/>
    <lineage>
        <taxon>Eukaryota</taxon>
        <taxon>Viridiplantae</taxon>
        <taxon>Streptophyta</taxon>
        <taxon>Embryophyta</taxon>
        <taxon>Tracheophyta</taxon>
        <taxon>Spermatophyta</taxon>
        <taxon>Magnoliopsida</taxon>
        <taxon>eudicotyledons</taxon>
        <taxon>Gunneridae</taxon>
        <taxon>Pentapetalae</taxon>
        <taxon>asterids</taxon>
        <taxon>campanulids</taxon>
        <taxon>Asterales</taxon>
        <taxon>Asteraceae</taxon>
        <taxon>Asteroideae</taxon>
        <taxon>Heliantheae alliance</taxon>
        <taxon>Madieae</taxon>
        <taxon>Madiinae</taxon>
        <taxon>Deinandra</taxon>
    </lineage>
</organism>
<dbReference type="EMBL" id="JBCNJP010000017">
    <property type="protein sequence ID" value="KAK9064869.1"/>
    <property type="molecule type" value="Genomic_DNA"/>
</dbReference>
<dbReference type="AlphaFoldDB" id="A0AAP0D4Y6"/>
<feature type="region of interest" description="Disordered" evidence="10">
    <location>
        <begin position="207"/>
        <end position="286"/>
    </location>
</feature>
<dbReference type="Gene3D" id="1.10.510.10">
    <property type="entry name" value="Transferase(Phosphotransferase) domain 1"/>
    <property type="match status" value="1"/>
</dbReference>
<keyword evidence="13" id="KW-1185">Reference proteome</keyword>
<evidence type="ECO:0000256" key="3">
    <source>
        <dbReference type="ARBA" id="ARBA00022679"/>
    </source>
</evidence>
<dbReference type="GO" id="GO:0005737">
    <property type="term" value="C:cytoplasm"/>
    <property type="evidence" value="ECO:0007669"/>
    <property type="project" value="TreeGrafter"/>
</dbReference>
<comment type="catalytic activity">
    <reaction evidence="7">
        <text>L-threonyl-[protein] + ATP = O-phospho-L-threonyl-[protein] + ADP + H(+)</text>
        <dbReference type="Rhea" id="RHEA:46608"/>
        <dbReference type="Rhea" id="RHEA-COMP:11060"/>
        <dbReference type="Rhea" id="RHEA-COMP:11605"/>
        <dbReference type="ChEBI" id="CHEBI:15378"/>
        <dbReference type="ChEBI" id="CHEBI:30013"/>
        <dbReference type="ChEBI" id="CHEBI:30616"/>
        <dbReference type="ChEBI" id="CHEBI:61977"/>
        <dbReference type="ChEBI" id="CHEBI:456216"/>
        <dbReference type="EC" id="2.7.11.25"/>
    </reaction>
</comment>
<dbReference type="SUPFAM" id="SSF56112">
    <property type="entry name" value="Protein kinase-like (PK-like)"/>
    <property type="match status" value="1"/>
</dbReference>
<dbReference type="FunFam" id="1.10.510.10:FF:001239">
    <property type="entry name" value="Predicted protein"/>
    <property type="match status" value="1"/>
</dbReference>
<comment type="similarity">
    <text evidence="1">Belongs to the protein kinase superfamily. STE Ser/Thr protein kinase family. MAP kinase kinase kinase subfamily.</text>
</comment>
<evidence type="ECO:0000259" key="11">
    <source>
        <dbReference type="PROSITE" id="PS50011"/>
    </source>
</evidence>
<feature type="compositionally biased region" description="Polar residues" evidence="10">
    <location>
        <begin position="234"/>
        <end position="252"/>
    </location>
</feature>
<dbReference type="InterPro" id="IPR017441">
    <property type="entry name" value="Protein_kinase_ATP_BS"/>
</dbReference>
<evidence type="ECO:0000256" key="6">
    <source>
        <dbReference type="ARBA" id="ARBA00022840"/>
    </source>
</evidence>
<dbReference type="GO" id="GO:0005524">
    <property type="term" value="F:ATP binding"/>
    <property type="evidence" value="ECO:0007669"/>
    <property type="project" value="UniProtKB-UniRule"/>
</dbReference>
<evidence type="ECO:0000256" key="2">
    <source>
        <dbReference type="ARBA" id="ARBA00012406"/>
    </source>
</evidence>
<comment type="catalytic activity">
    <reaction evidence="8">
        <text>L-seryl-[protein] + ATP = O-phospho-L-seryl-[protein] + ADP + H(+)</text>
        <dbReference type="Rhea" id="RHEA:17989"/>
        <dbReference type="Rhea" id="RHEA-COMP:9863"/>
        <dbReference type="Rhea" id="RHEA-COMP:11604"/>
        <dbReference type="ChEBI" id="CHEBI:15378"/>
        <dbReference type="ChEBI" id="CHEBI:29999"/>
        <dbReference type="ChEBI" id="CHEBI:30616"/>
        <dbReference type="ChEBI" id="CHEBI:83421"/>
        <dbReference type="ChEBI" id="CHEBI:456216"/>
        <dbReference type="EC" id="2.7.11.25"/>
    </reaction>
</comment>
<keyword evidence="3" id="KW-0808">Transferase</keyword>
<feature type="region of interest" description="Disordered" evidence="10">
    <location>
        <begin position="38"/>
        <end position="57"/>
    </location>
</feature>
<keyword evidence="6 9" id="KW-0067">ATP-binding</keyword>
<gene>
    <name evidence="12" type="ORF">SSX86_016251</name>
</gene>
<evidence type="ECO:0000313" key="13">
    <source>
        <dbReference type="Proteomes" id="UP001408789"/>
    </source>
</evidence>
<evidence type="ECO:0000256" key="7">
    <source>
        <dbReference type="ARBA" id="ARBA00047559"/>
    </source>
</evidence>
<dbReference type="Proteomes" id="UP001408789">
    <property type="component" value="Unassembled WGS sequence"/>
</dbReference>
<comment type="caution">
    <text evidence="12">The sequence shown here is derived from an EMBL/GenBank/DDBJ whole genome shotgun (WGS) entry which is preliminary data.</text>
</comment>
<dbReference type="PROSITE" id="PS50011">
    <property type="entry name" value="PROTEIN_KINASE_DOM"/>
    <property type="match status" value="1"/>
</dbReference>
<feature type="region of interest" description="Disordered" evidence="10">
    <location>
        <begin position="86"/>
        <end position="160"/>
    </location>
</feature>
<feature type="compositionally biased region" description="Polar residues" evidence="10">
    <location>
        <begin position="144"/>
        <end position="160"/>
    </location>
</feature>
<dbReference type="InterPro" id="IPR000719">
    <property type="entry name" value="Prot_kinase_dom"/>
</dbReference>
<dbReference type="PANTHER" id="PTHR48016">
    <property type="entry name" value="MAP KINASE KINASE KINASE SSK2-RELATED-RELATED"/>
    <property type="match status" value="1"/>
</dbReference>
<proteinExistence type="inferred from homology"/>
<dbReference type="InterPro" id="IPR050538">
    <property type="entry name" value="MAP_kinase_kinase_kinase"/>
</dbReference>
<feature type="compositionally biased region" description="Basic and acidic residues" evidence="10">
    <location>
        <begin position="103"/>
        <end position="124"/>
    </location>
</feature>
<evidence type="ECO:0000256" key="10">
    <source>
        <dbReference type="SAM" id="MobiDB-lite"/>
    </source>
</evidence>
<evidence type="ECO:0000256" key="9">
    <source>
        <dbReference type="PROSITE-ProRule" id="PRU10141"/>
    </source>
</evidence>
<feature type="compositionally biased region" description="Polar residues" evidence="10">
    <location>
        <begin position="270"/>
        <end position="286"/>
    </location>
</feature>
<evidence type="ECO:0000256" key="8">
    <source>
        <dbReference type="ARBA" id="ARBA00048329"/>
    </source>
</evidence>
<dbReference type="PROSITE" id="PS00107">
    <property type="entry name" value="PROTEIN_KINASE_ATP"/>
    <property type="match status" value="1"/>
</dbReference>
<keyword evidence="5" id="KW-0418">Kinase</keyword>
<dbReference type="EC" id="2.7.11.25" evidence="2"/>
<evidence type="ECO:0000256" key="4">
    <source>
        <dbReference type="ARBA" id="ARBA00022741"/>
    </source>
</evidence>
<protein>
    <recommendedName>
        <fullName evidence="2">mitogen-activated protein kinase kinase kinase</fullName>
        <ecNumber evidence="2">2.7.11.25</ecNumber>
    </recommendedName>
</protein>
<sequence>MGWLYSTFSASSSSTADDNYSNRMSDVVSMLSPLRIVGSNHRRHGTGSANHRHLSDNDVVQSRSISTPYILPLPVLSALMKRDSRRESAAGENSKYILPSPEEASKKSDEKKGVSDGNQRDSKRPPRLGSLNRIRNTENKESQFQKFPQGFTSTPSSRDGYNQDEIVSTSITPISCQTVLHPTSKVDMSPGIQFRNITQRSMHDFGGSSIQSPGKRTCVKSPMPSGSPLHKNMSFESPTSRPDSNAQATVSTVHPLPLPPRVAGLPPFSPLQTCNRSDSVAETPRQSRWKKGKLIGRGTFGSVYVGSNRETGALCAMKEVEILPDDPKSAESIKQLNQEIDVLSQLRHPNIVQYYGSEIVGDRLYIYLEYIHPGSINKYARDHCGGMTESIVRNFTRHVVSGLAYLHSTKTIHRDIKGANLLVDANGVVKLADFGMAKHLDGQVNLSLKGSPYWMAPELLQSKPQKDGNPDHALAVDIWSLGCTIIEMMDGKPPWSEHEGPAAMFKVMKETPPIPEIMSPDGKDFLRCCFIRNPAERPTALMLLEHKFLMVIFISLLNVYGNTSRHRLKIKVPFLQVQNRGEGSR</sequence>
<dbReference type="InterPro" id="IPR011009">
    <property type="entry name" value="Kinase-like_dom_sf"/>
</dbReference>
<dbReference type="PANTHER" id="PTHR48016:SF5">
    <property type="entry name" value="MITOGEN-ACTIVATED PROTEIN KINASE KINASE KINASE 5"/>
    <property type="match status" value="1"/>
</dbReference>
<feature type="domain" description="Protein kinase" evidence="11">
    <location>
        <begin position="289"/>
        <end position="549"/>
    </location>
</feature>
<name>A0AAP0D4Y6_9ASTR</name>
<dbReference type="Pfam" id="PF00069">
    <property type="entry name" value="Pkinase"/>
    <property type="match status" value="1"/>
</dbReference>